<dbReference type="Proteomes" id="UP000283509">
    <property type="component" value="Unassembled WGS sequence"/>
</dbReference>
<feature type="transmembrane region" description="Helical" evidence="1">
    <location>
        <begin position="140"/>
        <end position="165"/>
    </location>
</feature>
<keyword evidence="1" id="KW-0812">Transmembrane</keyword>
<keyword evidence="1" id="KW-0472">Membrane</keyword>
<evidence type="ECO:0000256" key="1">
    <source>
        <dbReference type="SAM" id="Phobius"/>
    </source>
</evidence>
<gene>
    <name evidence="2" type="ORF">C7M84_005621</name>
</gene>
<keyword evidence="1" id="KW-1133">Transmembrane helix</keyword>
<proteinExistence type="predicted"/>
<protein>
    <submittedName>
        <fullName evidence="2">Uncharacterized protein</fullName>
    </submittedName>
</protein>
<dbReference type="AlphaFoldDB" id="A0A3R7PXK4"/>
<comment type="caution">
    <text evidence="2">The sequence shown here is derived from an EMBL/GenBank/DDBJ whole genome shotgun (WGS) entry which is preliminary data.</text>
</comment>
<reference evidence="2 3" key="1">
    <citation type="submission" date="2018-04" db="EMBL/GenBank/DDBJ databases">
        <authorList>
            <person name="Zhang X."/>
            <person name="Yuan J."/>
            <person name="Li F."/>
            <person name="Xiang J."/>
        </authorList>
    </citation>
    <scope>NUCLEOTIDE SEQUENCE [LARGE SCALE GENOMIC DNA]</scope>
    <source>
        <tissue evidence="2">Muscle</tissue>
    </source>
</reference>
<reference evidence="2 3" key="2">
    <citation type="submission" date="2019-01" db="EMBL/GenBank/DDBJ databases">
        <title>The decoding of complex shrimp genome reveals the adaptation for benthos swimmer, frequently molting mechanism and breeding impact on genome.</title>
        <authorList>
            <person name="Sun Y."/>
            <person name="Gao Y."/>
            <person name="Yu Y."/>
        </authorList>
    </citation>
    <scope>NUCLEOTIDE SEQUENCE [LARGE SCALE GENOMIC DNA]</scope>
    <source>
        <tissue evidence="2">Muscle</tissue>
    </source>
</reference>
<keyword evidence="3" id="KW-1185">Reference proteome</keyword>
<organism evidence="2 3">
    <name type="scientific">Penaeus vannamei</name>
    <name type="common">Whiteleg shrimp</name>
    <name type="synonym">Litopenaeus vannamei</name>
    <dbReference type="NCBI Taxonomy" id="6689"/>
    <lineage>
        <taxon>Eukaryota</taxon>
        <taxon>Metazoa</taxon>
        <taxon>Ecdysozoa</taxon>
        <taxon>Arthropoda</taxon>
        <taxon>Crustacea</taxon>
        <taxon>Multicrustacea</taxon>
        <taxon>Malacostraca</taxon>
        <taxon>Eumalacostraca</taxon>
        <taxon>Eucarida</taxon>
        <taxon>Decapoda</taxon>
        <taxon>Dendrobranchiata</taxon>
        <taxon>Penaeoidea</taxon>
        <taxon>Penaeidae</taxon>
        <taxon>Penaeus</taxon>
    </lineage>
</organism>
<dbReference type="EMBL" id="QCYY01000173">
    <property type="protein sequence ID" value="ROT85828.1"/>
    <property type="molecule type" value="Genomic_DNA"/>
</dbReference>
<accession>A0A3R7PXK4</accession>
<sequence length="182" mass="20667">MFLMAVLPSRAAAAKALPPWEFHQCHLPSDPLLHPVAPYQRKIINLNRMYDVSHTFRLVYYGSNYNSGCELRSGVLYYVQRHNKTTFTYNHLEDGRGVTSLCPGQRLWLGSESYGFVSCGEEHQATAAAWTWWSEVPLSYMSIIAISVACAFTFVTFVAVIVCLLRRRHVKGKASLPQVDMY</sequence>
<evidence type="ECO:0000313" key="2">
    <source>
        <dbReference type="EMBL" id="ROT85828.1"/>
    </source>
</evidence>
<name>A0A3R7PXK4_PENVA</name>
<evidence type="ECO:0000313" key="3">
    <source>
        <dbReference type="Proteomes" id="UP000283509"/>
    </source>
</evidence>